<keyword evidence="4" id="KW-1185">Reference proteome</keyword>
<dbReference type="Proteomes" id="UP000612352">
    <property type="component" value="Unassembled WGS sequence"/>
</dbReference>
<evidence type="ECO:0000256" key="1">
    <source>
        <dbReference type="ARBA" id="ARBA00006056"/>
    </source>
</evidence>
<reference evidence="3 4" key="1">
    <citation type="submission" date="2020-12" db="EMBL/GenBank/DDBJ databases">
        <title>Brachybacterium sp. MASK1Z-5, whole genome shotgun sequence.</title>
        <authorList>
            <person name="Tuo L."/>
        </authorList>
    </citation>
    <scope>NUCLEOTIDE SEQUENCE [LARGE SCALE GENOMIC DNA]</scope>
    <source>
        <strain evidence="3 4">MASK1Z-5</strain>
    </source>
</reference>
<dbReference type="InterPro" id="IPR043144">
    <property type="entry name" value="Mal/L-sulf/L-lact_DH-like_ah"/>
</dbReference>
<gene>
    <name evidence="3" type="ORF">I8D64_16620</name>
</gene>
<dbReference type="PANTHER" id="PTHR11091">
    <property type="entry name" value="OXIDOREDUCTASE-RELATED"/>
    <property type="match status" value="1"/>
</dbReference>
<sequence>MTSSSASSGHAAPAPTRRLTLAELTDLCREAVRAAGGSAEVAESLAAAAVSAERRGKSAIGAAHLPDYLDGLRSGRIAPDARPRVTAPRRAVIAVDADCGTAQLAFDTAEDALVAAARDCGVAVLSVRDAFTAGELGDYATRLAEHGLVAVTGANSPALMAVHGASQEVTGTNPIAFALPHPEGPRMFDQATSETAWVKIRDAAEDGSSIPEGWALDPEGEPTTDARAALAGALLPFGGVKGGNIALMVEMLAAMSGGSFSLDAAPFDSGDASPSLGMFAIAIDPSAFADDYPQRAEEHLRRLREEHGVDFGRRKAEVTEVELPVALLDDLAGTGATAPAAPSPVAPSEGR</sequence>
<dbReference type="InterPro" id="IPR043143">
    <property type="entry name" value="Mal/L-sulf/L-lact_DH-like_NADP"/>
</dbReference>
<dbReference type="Gene3D" id="3.30.1370.60">
    <property type="entry name" value="Hypothetical oxidoreductase yiak, domain 2"/>
    <property type="match status" value="1"/>
</dbReference>
<evidence type="ECO:0000313" key="3">
    <source>
        <dbReference type="EMBL" id="MBK0333028.1"/>
    </source>
</evidence>
<name>A0ABS1BEF6_9MICO</name>
<evidence type="ECO:0000313" key="4">
    <source>
        <dbReference type="Proteomes" id="UP000612352"/>
    </source>
</evidence>
<dbReference type="SUPFAM" id="SSF89733">
    <property type="entry name" value="L-sulfolactate dehydrogenase-like"/>
    <property type="match status" value="1"/>
</dbReference>
<accession>A0ABS1BEF6</accession>
<dbReference type="PANTHER" id="PTHR11091:SF0">
    <property type="entry name" value="MALATE DEHYDROGENASE"/>
    <property type="match status" value="1"/>
</dbReference>
<dbReference type="Pfam" id="PF02615">
    <property type="entry name" value="Ldh_2"/>
    <property type="match status" value="1"/>
</dbReference>
<comment type="similarity">
    <text evidence="1">Belongs to the LDH2/MDH2 oxidoreductase family.</text>
</comment>
<protein>
    <submittedName>
        <fullName evidence="3">Ldh family oxidoreductase</fullName>
    </submittedName>
</protein>
<keyword evidence="2" id="KW-0560">Oxidoreductase</keyword>
<dbReference type="InterPro" id="IPR036111">
    <property type="entry name" value="Mal/L-sulfo/L-lacto_DH-like_sf"/>
</dbReference>
<dbReference type="EMBL" id="JAEDAJ010000018">
    <property type="protein sequence ID" value="MBK0333028.1"/>
    <property type="molecule type" value="Genomic_DNA"/>
</dbReference>
<dbReference type="InterPro" id="IPR003767">
    <property type="entry name" value="Malate/L-lactate_DH-like"/>
</dbReference>
<dbReference type="RefSeq" id="WP_200503896.1">
    <property type="nucleotide sequence ID" value="NZ_JAEDAJ010000018.1"/>
</dbReference>
<comment type="caution">
    <text evidence="3">The sequence shown here is derived from an EMBL/GenBank/DDBJ whole genome shotgun (WGS) entry which is preliminary data.</text>
</comment>
<dbReference type="Gene3D" id="1.10.1530.10">
    <property type="match status" value="1"/>
</dbReference>
<proteinExistence type="inferred from homology"/>
<organism evidence="3 4">
    <name type="scientific">Brachybacterium halotolerans</name>
    <dbReference type="NCBI Taxonomy" id="2795215"/>
    <lineage>
        <taxon>Bacteria</taxon>
        <taxon>Bacillati</taxon>
        <taxon>Actinomycetota</taxon>
        <taxon>Actinomycetes</taxon>
        <taxon>Micrococcales</taxon>
        <taxon>Dermabacteraceae</taxon>
        <taxon>Brachybacterium</taxon>
    </lineage>
</organism>
<evidence type="ECO:0000256" key="2">
    <source>
        <dbReference type="ARBA" id="ARBA00023002"/>
    </source>
</evidence>